<comment type="caution">
    <text evidence="1">The sequence shown here is derived from an EMBL/GenBank/DDBJ whole genome shotgun (WGS) entry which is preliminary data.</text>
</comment>
<reference evidence="1 2" key="1">
    <citation type="submission" date="2019-11" db="EMBL/GenBank/DDBJ databases">
        <title>Draft genome sequences of five Paenibacillus species of dairy origin.</title>
        <authorList>
            <person name="Olajide A.M."/>
            <person name="Chen S."/>
            <person name="Lapointe G."/>
        </authorList>
    </citation>
    <scope>NUCLEOTIDE SEQUENCE [LARGE SCALE GENOMIC DNA]</scope>
    <source>
        <strain evidence="1 2">12CR55</strain>
    </source>
</reference>
<dbReference type="Proteomes" id="UP000447876">
    <property type="component" value="Unassembled WGS sequence"/>
</dbReference>
<accession>A0A7X2Z368</accession>
<evidence type="ECO:0000313" key="2">
    <source>
        <dbReference type="Proteomes" id="UP000447876"/>
    </source>
</evidence>
<evidence type="ECO:0008006" key="3">
    <source>
        <dbReference type="Google" id="ProtNLM"/>
    </source>
</evidence>
<dbReference type="AlphaFoldDB" id="A0A7X2Z368"/>
<dbReference type="RefSeq" id="WP_155611363.1">
    <property type="nucleotide sequence ID" value="NZ_WNZW01000004.1"/>
</dbReference>
<name>A0A7X2Z368_9BACL</name>
<protein>
    <recommendedName>
        <fullName evidence="3">Spore coat protein</fullName>
    </recommendedName>
</protein>
<dbReference type="EMBL" id="WNZW01000004">
    <property type="protein sequence ID" value="MUG45949.1"/>
    <property type="molecule type" value="Genomic_DNA"/>
</dbReference>
<gene>
    <name evidence="1" type="ORF">GNP95_13215</name>
</gene>
<organism evidence="1 2">
    <name type="scientific">Paenibacillus woosongensis</name>
    <dbReference type="NCBI Taxonomy" id="307580"/>
    <lineage>
        <taxon>Bacteria</taxon>
        <taxon>Bacillati</taxon>
        <taxon>Bacillota</taxon>
        <taxon>Bacilli</taxon>
        <taxon>Bacillales</taxon>
        <taxon>Paenibacillaceae</taxon>
        <taxon>Paenibacillus</taxon>
    </lineage>
</organism>
<sequence>MPAQNLGVHEKLELHELLTFKTTCLTKSQTMAPMVTDQNLKMILENDVRSGTEDIQQLRNLLV</sequence>
<proteinExistence type="predicted"/>
<evidence type="ECO:0000313" key="1">
    <source>
        <dbReference type="EMBL" id="MUG45949.1"/>
    </source>
</evidence>
<dbReference type="OrthoDB" id="2356617at2"/>